<keyword evidence="2" id="KW-0802">TPR repeat</keyword>
<dbReference type="HAMAP" id="MF_02066">
    <property type="entry name" value="CpoB"/>
    <property type="match status" value="1"/>
</dbReference>
<keyword evidence="6" id="KW-1185">Reference proteome</keyword>
<evidence type="ECO:0000313" key="6">
    <source>
        <dbReference type="Proteomes" id="UP001273505"/>
    </source>
</evidence>
<dbReference type="InterPro" id="IPR011990">
    <property type="entry name" value="TPR-like_helical_dom_sf"/>
</dbReference>
<dbReference type="InterPro" id="IPR034706">
    <property type="entry name" value="CpoB"/>
</dbReference>
<keyword evidence="1" id="KW-0732">Signal</keyword>
<accession>A0ABU4S090</accession>
<dbReference type="RefSeq" id="WP_302724966.1">
    <property type="nucleotide sequence ID" value="NZ_JAULRU010000836.1"/>
</dbReference>
<gene>
    <name evidence="1" type="primary">cpoB</name>
    <name evidence="5" type="ORF">SCD92_14455</name>
</gene>
<dbReference type="Pfam" id="PF13174">
    <property type="entry name" value="TPR_6"/>
    <property type="match status" value="2"/>
</dbReference>
<dbReference type="Gene3D" id="1.20.5.110">
    <property type="match status" value="1"/>
</dbReference>
<dbReference type="Pfam" id="PF16331">
    <property type="entry name" value="TolA_bind_tri"/>
    <property type="match status" value="1"/>
</dbReference>
<protein>
    <recommendedName>
        <fullName evidence="1">Cell division coordinator CpoB</fullName>
    </recommendedName>
</protein>
<dbReference type="SUPFAM" id="SSF48452">
    <property type="entry name" value="TPR-like"/>
    <property type="match status" value="1"/>
</dbReference>
<feature type="chain" id="PRO_5044921741" description="Cell division coordinator CpoB" evidence="1">
    <location>
        <begin position="23"/>
        <end position="277"/>
    </location>
</feature>
<feature type="signal peptide" evidence="1">
    <location>
        <begin position="1"/>
        <end position="22"/>
    </location>
</feature>
<feature type="compositionally biased region" description="Low complexity" evidence="3">
    <location>
        <begin position="106"/>
        <end position="116"/>
    </location>
</feature>
<dbReference type="EMBL" id="JAXAFO010000026">
    <property type="protein sequence ID" value="MDX6850570.1"/>
    <property type="molecule type" value="Genomic_DNA"/>
</dbReference>
<dbReference type="Gene3D" id="1.25.40.10">
    <property type="entry name" value="Tetratricopeptide repeat domain"/>
    <property type="match status" value="1"/>
</dbReference>
<keyword evidence="1" id="KW-0574">Periplasm</keyword>
<name>A0ABU4S090_9GAMM</name>
<sequence precursor="true">MKNTLLLAAAFAAAVSTVSAVAQVQVIDSSPQSGSNQSAKSTVQPAQEVNQQVELYYQLQTLQQEVMNLRGLVEEQAFELKRLKQQRLDDYLNLDQRISALTTGGTAGASGVSSMAPLPGDAPAVTDASSYSSAPSTAPAAATPTAITPRPTVTDASEADVYGAAYDLLKQRQIDASVQGFKDHLQAYPRGEYASNSYYWLGEIYLLKDNLPEAQRWFGDLLAEFPDSRKVPDAQFKLGKVYHLQGDNTRAQELLNIVASSNADASRLAQRYLQDNF</sequence>
<feature type="domain" description="YbgF trimerisation" evidence="4">
    <location>
        <begin position="50"/>
        <end position="107"/>
    </location>
</feature>
<comment type="function">
    <text evidence="1">Mediates coordination of peptidoglycan synthesis and outer membrane constriction during cell division.</text>
</comment>
<dbReference type="Proteomes" id="UP001273505">
    <property type="component" value="Unassembled WGS sequence"/>
</dbReference>
<organism evidence="5 6">
    <name type="scientific">Gilvimarinus gilvus</name>
    <dbReference type="NCBI Taxonomy" id="3058038"/>
    <lineage>
        <taxon>Bacteria</taxon>
        <taxon>Pseudomonadati</taxon>
        <taxon>Pseudomonadota</taxon>
        <taxon>Gammaproteobacteria</taxon>
        <taxon>Cellvibrionales</taxon>
        <taxon>Cellvibrionaceae</taxon>
        <taxon>Gilvimarinus</taxon>
    </lineage>
</organism>
<keyword evidence="1" id="KW-0132">Cell division</keyword>
<comment type="subcellular location">
    <subcellularLocation>
        <location evidence="1">Periplasm</location>
    </subcellularLocation>
</comment>
<dbReference type="InterPro" id="IPR032519">
    <property type="entry name" value="YbgF_tri"/>
</dbReference>
<feature type="compositionally biased region" description="Low complexity" evidence="3">
    <location>
        <begin position="126"/>
        <end position="154"/>
    </location>
</feature>
<comment type="similarity">
    <text evidence="1">Belongs to the CpoB family.</text>
</comment>
<evidence type="ECO:0000259" key="4">
    <source>
        <dbReference type="Pfam" id="PF16331"/>
    </source>
</evidence>
<evidence type="ECO:0000256" key="1">
    <source>
        <dbReference type="HAMAP-Rule" id="MF_02066"/>
    </source>
</evidence>
<keyword evidence="1" id="KW-0131">Cell cycle</keyword>
<feature type="region of interest" description="Disordered" evidence="3">
    <location>
        <begin position="106"/>
        <end position="154"/>
    </location>
</feature>
<evidence type="ECO:0000256" key="2">
    <source>
        <dbReference type="PROSITE-ProRule" id="PRU00339"/>
    </source>
</evidence>
<evidence type="ECO:0000313" key="5">
    <source>
        <dbReference type="EMBL" id="MDX6850570.1"/>
    </source>
</evidence>
<comment type="caution">
    <text evidence="5">The sequence shown here is derived from an EMBL/GenBank/DDBJ whole genome shotgun (WGS) entry which is preliminary data.</text>
</comment>
<proteinExistence type="inferred from homology"/>
<feature type="repeat" description="TPR" evidence="2">
    <location>
        <begin position="195"/>
        <end position="228"/>
    </location>
</feature>
<dbReference type="PROSITE" id="PS50005">
    <property type="entry name" value="TPR"/>
    <property type="match status" value="1"/>
</dbReference>
<evidence type="ECO:0000256" key="3">
    <source>
        <dbReference type="SAM" id="MobiDB-lite"/>
    </source>
</evidence>
<dbReference type="InterPro" id="IPR019734">
    <property type="entry name" value="TPR_rpt"/>
</dbReference>
<reference evidence="5 6" key="1">
    <citation type="submission" date="2023-11" db="EMBL/GenBank/DDBJ databases">
        <title>Gilvimarinus fulvus sp. nov., isolated from the surface of Kelp.</title>
        <authorList>
            <person name="Sun Y.Y."/>
            <person name="Gong Y."/>
            <person name="Du Z.J."/>
        </authorList>
    </citation>
    <scope>NUCLEOTIDE SEQUENCE [LARGE SCALE GENOMIC DNA]</scope>
    <source>
        <strain evidence="5 6">SDUM040013</strain>
    </source>
</reference>